<feature type="coiled-coil region" evidence="1">
    <location>
        <begin position="630"/>
        <end position="667"/>
    </location>
</feature>
<keyword evidence="3" id="KW-0472">Membrane</keyword>
<comment type="caution">
    <text evidence="4">The sequence shown here is derived from an EMBL/GenBank/DDBJ whole genome shotgun (WGS) entry which is preliminary data.</text>
</comment>
<evidence type="ECO:0000256" key="3">
    <source>
        <dbReference type="SAM" id="Phobius"/>
    </source>
</evidence>
<feature type="transmembrane region" description="Helical" evidence="3">
    <location>
        <begin position="139"/>
        <end position="157"/>
    </location>
</feature>
<gene>
    <name evidence="4" type="ORF">A2824_00500</name>
</gene>
<keyword evidence="3" id="KW-0812">Transmembrane</keyword>
<dbReference type="AlphaFoldDB" id="A0A1F6VHE5"/>
<organism evidence="4 5">
    <name type="scientific">Candidatus Nomurabacteria bacterium RIFCSPHIGHO2_01_FULL_42_16</name>
    <dbReference type="NCBI Taxonomy" id="1801743"/>
    <lineage>
        <taxon>Bacteria</taxon>
        <taxon>Candidatus Nomuraibacteriota</taxon>
    </lineage>
</organism>
<feature type="transmembrane region" description="Helical" evidence="3">
    <location>
        <begin position="354"/>
        <end position="372"/>
    </location>
</feature>
<feature type="transmembrane region" description="Helical" evidence="3">
    <location>
        <begin position="250"/>
        <end position="275"/>
    </location>
</feature>
<feature type="compositionally biased region" description="Basic and acidic residues" evidence="2">
    <location>
        <begin position="587"/>
        <end position="596"/>
    </location>
</feature>
<feature type="compositionally biased region" description="Basic and acidic residues" evidence="2">
    <location>
        <begin position="765"/>
        <end position="782"/>
    </location>
</feature>
<feature type="transmembrane region" description="Helical" evidence="3">
    <location>
        <begin position="169"/>
        <end position="189"/>
    </location>
</feature>
<reference evidence="4 5" key="1">
    <citation type="journal article" date="2016" name="Nat. Commun.">
        <title>Thousands of microbial genomes shed light on interconnected biogeochemical processes in an aquifer system.</title>
        <authorList>
            <person name="Anantharaman K."/>
            <person name="Brown C.T."/>
            <person name="Hug L.A."/>
            <person name="Sharon I."/>
            <person name="Castelle C.J."/>
            <person name="Probst A.J."/>
            <person name="Thomas B.C."/>
            <person name="Singh A."/>
            <person name="Wilkins M.J."/>
            <person name="Karaoz U."/>
            <person name="Brodie E.L."/>
            <person name="Williams K.H."/>
            <person name="Hubbard S.S."/>
            <person name="Banfield J.F."/>
        </authorList>
    </citation>
    <scope>NUCLEOTIDE SEQUENCE [LARGE SCALE GENOMIC DNA]</scope>
</reference>
<protein>
    <submittedName>
        <fullName evidence="4">Uncharacterized protein</fullName>
    </submittedName>
</protein>
<evidence type="ECO:0000313" key="5">
    <source>
        <dbReference type="Proteomes" id="UP000178059"/>
    </source>
</evidence>
<feature type="transmembrane region" description="Helical" evidence="3">
    <location>
        <begin position="322"/>
        <end position="348"/>
    </location>
</feature>
<keyword evidence="3" id="KW-1133">Transmembrane helix</keyword>
<accession>A0A1F6VHE5</accession>
<sequence length="782" mass="85247">MSKQNKTKKYRVLKYIGFAVLLIVFFNMANPFPREYSGQVSLENNSVSSGFQIANAQAPPPPTAADVGVGAQKDVLTCGKWWNLTCWIVGGILYSAWFVTAMLAKFAAFILDFFIGYSLDDKSFRSVFVVEGWKVTRDLANLVFIFVLVFAAIKTVIEGLSDAVKKTIKNVIIVALLINFSLFMVRVVVDSTNILARIFYNQIEVTGTLGDSVPGTKPVSIALVDKFSPQKLILDPDTAKQMNPGENLGYFSLIMVLAIYLNITMFTVFFSVGIFFLGRVIGLWIAMIFAPFAFISLTLPAKVRASMQDWGWEKWLSSMTGMAIMAPIFTFFLYLIILFTDIGGLLSAPEGSTTTIKIMAIVIPFLIIVALLKKAKTLTSQYAGEIGTQLAAAVGKVAGVAAVAATGGAALAGGAVMAGGKLGALAGKGMGKLGEKVGGGFGARLKTYGAGFEKYGKKAAAAPQKIGAAMRETALGRGIGTTFGVAGKLAGKGLAAAGIPGLEKLGEVMTAGTGFLKPGAAFAAAMGMKPEELGALGRMGYRDKKERKADKMRRENERREGIQYKMSDAEDEETKEKSEKKQKKYDKKVADAKSKDPTLTPEQIKEKYGERPKIYNTTAERNDDVMRQEIEKLKNGNQADQKLAEKLEKEANELDRLRDDKIRNEEKLDKIDTHMTEIVEKLQRGGKSITGEEGKKNINLEANERALPLRADIQENKAKIKTAIRNKKWSVAANLESENDQLEKDVKLLGNIVEEKSNTAGRIGDLSKKIKTAEKEQKGEEE</sequence>
<name>A0A1F6VHE5_9BACT</name>
<feature type="region of interest" description="Disordered" evidence="2">
    <location>
        <begin position="760"/>
        <end position="782"/>
    </location>
</feature>
<feature type="transmembrane region" description="Helical" evidence="3">
    <location>
        <begin position="281"/>
        <end position="301"/>
    </location>
</feature>
<evidence type="ECO:0000256" key="1">
    <source>
        <dbReference type="SAM" id="Coils"/>
    </source>
</evidence>
<feature type="compositionally biased region" description="Basic and acidic residues" evidence="2">
    <location>
        <begin position="540"/>
        <end position="562"/>
    </location>
</feature>
<feature type="transmembrane region" description="Helical" evidence="3">
    <location>
        <begin position="92"/>
        <end position="119"/>
    </location>
</feature>
<dbReference type="STRING" id="1801743.A2824_00500"/>
<feature type="transmembrane region" description="Helical" evidence="3">
    <location>
        <begin position="12"/>
        <end position="29"/>
    </location>
</feature>
<proteinExistence type="predicted"/>
<feature type="compositionally biased region" description="Basic and acidic residues" evidence="2">
    <location>
        <begin position="603"/>
        <end position="613"/>
    </location>
</feature>
<dbReference type="EMBL" id="MFTT01000034">
    <property type="protein sequence ID" value="OGI69050.1"/>
    <property type="molecule type" value="Genomic_DNA"/>
</dbReference>
<evidence type="ECO:0000313" key="4">
    <source>
        <dbReference type="EMBL" id="OGI69050.1"/>
    </source>
</evidence>
<evidence type="ECO:0000256" key="2">
    <source>
        <dbReference type="SAM" id="MobiDB-lite"/>
    </source>
</evidence>
<keyword evidence="1" id="KW-0175">Coiled coil</keyword>
<dbReference type="Proteomes" id="UP000178059">
    <property type="component" value="Unassembled WGS sequence"/>
</dbReference>
<feature type="region of interest" description="Disordered" evidence="2">
    <location>
        <begin position="539"/>
        <end position="623"/>
    </location>
</feature>